<protein>
    <recommendedName>
        <fullName evidence="1">DNA (cytosine-5-)-methyltransferase</fullName>
        <ecNumber evidence="1">2.1.1.37</ecNumber>
    </recommendedName>
</protein>
<evidence type="ECO:0000313" key="9">
    <source>
        <dbReference type="Proteomes" id="UP000183975"/>
    </source>
</evidence>
<dbReference type="InterPro" id="IPR050750">
    <property type="entry name" value="C5-MTase"/>
</dbReference>
<organism evidence="8 9">
    <name type="scientific">Anaerotignum lactatifermentans DSM 14214</name>
    <dbReference type="NCBI Taxonomy" id="1121323"/>
    <lineage>
        <taxon>Bacteria</taxon>
        <taxon>Bacillati</taxon>
        <taxon>Bacillota</taxon>
        <taxon>Clostridia</taxon>
        <taxon>Lachnospirales</taxon>
        <taxon>Anaerotignaceae</taxon>
        <taxon>Anaerotignum</taxon>
    </lineage>
</organism>
<dbReference type="InterPro" id="IPR031303">
    <property type="entry name" value="C5_meth_CS"/>
</dbReference>
<dbReference type="GO" id="GO:0032259">
    <property type="term" value="P:methylation"/>
    <property type="evidence" value="ECO:0007669"/>
    <property type="project" value="UniProtKB-KW"/>
</dbReference>
<dbReference type="SUPFAM" id="SSF53335">
    <property type="entry name" value="S-adenosyl-L-methionine-dependent methyltransferases"/>
    <property type="match status" value="1"/>
</dbReference>
<evidence type="ECO:0000256" key="2">
    <source>
        <dbReference type="ARBA" id="ARBA00022603"/>
    </source>
</evidence>
<evidence type="ECO:0000256" key="5">
    <source>
        <dbReference type="ARBA" id="ARBA00022747"/>
    </source>
</evidence>
<name>A0A1M6LFM9_9FIRM</name>
<dbReference type="PRINTS" id="PR00105">
    <property type="entry name" value="C5METTRFRASE"/>
</dbReference>
<dbReference type="CDD" id="cd00315">
    <property type="entry name" value="Cyt_C5_DNA_methylase"/>
    <property type="match status" value="1"/>
</dbReference>
<keyword evidence="3 6" id="KW-0808">Transferase</keyword>
<dbReference type="EMBL" id="FRAH01000004">
    <property type="protein sequence ID" value="SHJ70014.1"/>
    <property type="molecule type" value="Genomic_DNA"/>
</dbReference>
<dbReference type="PROSITE" id="PS51679">
    <property type="entry name" value="SAM_MT_C5"/>
    <property type="match status" value="1"/>
</dbReference>
<dbReference type="PANTHER" id="PTHR46098:SF1">
    <property type="entry name" value="TRNA (CYTOSINE(38)-C(5))-METHYLTRANSFERASE"/>
    <property type="match status" value="1"/>
</dbReference>
<keyword evidence="5" id="KW-0680">Restriction system</keyword>
<dbReference type="GO" id="GO:0009307">
    <property type="term" value="P:DNA restriction-modification system"/>
    <property type="evidence" value="ECO:0007669"/>
    <property type="project" value="UniProtKB-KW"/>
</dbReference>
<accession>A0A1M6LFM9</accession>
<reference evidence="8 9" key="1">
    <citation type="submission" date="2016-11" db="EMBL/GenBank/DDBJ databases">
        <authorList>
            <person name="Jaros S."/>
            <person name="Januszkiewicz K."/>
            <person name="Wedrychowicz H."/>
        </authorList>
    </citation>
    <scope>NUCLEOTIDE SEQUENCE [LARGE SCALE GENOMIC DNA]</scope>
    <source>
        <strain evidence="8 9">DSM 14214</strain>
    </source>
</reference>
<dbReference type="OrthoDB" id="9813719at2"/>
<keyword evidence="2 6" id="KW-0489">Methyltransferase</keyword>
<evidence type="ECO:0000256" key="1">
    <source>
        <dbReference type="ARBA" id="ARBA00011975"/>
    </source>
</evidence>
<gene>
    <name evidence="8" type="ORF">SAMN02745138_00368</name>
</gene>
<dbReference type="Pfam" id="PF00145">
    <property type="entry name" value="DNA_methylase"/>
    <property type="match status" value="1"/>
</dbReference>
<dbReference type="EC" id="2.1.1.37" evidence="1"/>
<sequence length="379" mass="42164">MYFLDFFAGIGLFRLGLEQAGFTCKGHCEIDKYANMSYEAMHNPKEDEWFEKDITKVRADSLPDVDLWVGGFPCQDVSMAGERKGLYGERTGLFFEFVRLLKERGDNKPRWLILENVKGLFSSGGGWDFAVVLCELAALGYGIEYALVNSKDYGVPQNRERVYIIGDITGRSTGKIFPLRRSGTKTLEQIIGGPQGSRIYNTGGVSPTITSGTGGLGAKTGLYFVAKDKKKGVVPKDICGTIDACYGHGLGPNQHRTGILESRMPRALLNPCKEKTRQNGRRIKEENEEMFTLTASDIHGILLDSRIRRLTPLEAFRLQGVPDAYFERAASVCSDAQLYRQIGNAVTVPVVQAIGEKLAEYWKGENEYDSSYFLQQTSL</sequence>
<proteinExistence type="inferred from homology"/>
<feature type="active site" evidence="6">
    <location>
        <position position="74"/>
    </location>
</feature>
<dbReference type="InterPro" id="IPR001525">
    <property type="entry name" value="C5_MeTfrase"/>
</dbReference>
<keyword evidence="9" id="KW-1185">Reference proteome</keyword>
<dbReference type="InterPro" id="IPR029063">
    <property type="entry name" value="SAM-dependent_MTases_sf"/>
</dbReference>
<dbReference type="GO" id="GO:0003886">
    <property type="term" value="F:DNA (cytosine-5-)-methyltransferase activity"/>
    <property type="evidence" value="ECO:0007669"/>
    <property type="project" value="UniProtKB-EC"/>
</dbReference>
<keyword evidence="4 6" id="KW-0949">S-adenosyl-L-methionine</keyword>
<evidence type="ECO:0000256" key="4">
    <source>
        <dbReference type="ARBA" id="ARBA00022691"/>
    </source>
</evidence>
<dbReference type="NCBIfam" id="TIGR00675">
    <property type="entry name" value="dcm"/>
    <property type="match status" value="1"/>
</dbReference>
<dbReference type="AlphaFoldDB" id="A0A1M6LFM9"/>
<comment type="similarity">
    <text evidence="6 7">Belongs to the class I-like SAM-binding methyltransferase superfamily. C5-methyltransferase family.</text>
</comment>
<dbReference type="Proteomes" id="UP000183975">
    <property type="component" value="Unassembled WGS sequence"/>
</dbReference>
<evidence type="ECO:0000256" key="7">
    <source>
        <dbReference type="RuleBase" id="RU000416"/>
    </source>
</evidence>
<evidence type="ECO:0000256" key="3">
    <source>
        <dbReference type="ARBA" id="ARBA00022679"/>
    </source>
</evidence>
<evidence type="ECO:0000256" key="6">
    <source>
        <dbReference type="PROSITE-ProRule" id="PRU01016"/>
    </source>
</evidence>
<evidence type="ECO:0000313" key="8">
    <source>
        <dbReference type="EMBL" id="SHJ70014.1"/>
    </source>
</evidence>
<dbReference type="PROSITE" id="PS00095">
    <property type="entry name" value="C5_MTASE_2"/>
    <property type="match status" value="1"/>
</dbReference>
<dbReference type="Gene3D" id="3.40.50.150">
    <property type="entry name" value="Vaccinia Virus protein VP39"/>
    <property type="match status" value="1"/>
</dbReference>
<dbReference type="Gene3D" id="3.90.120.10">
    <property type="entry name" value="DNA Methylase, subunit A, domain 2"/>
    <property type="match status" value="1"/>
</dbReference>
<dbReference type="PANTHER" id="PTHR46098">
    <property type="entry name" value="TRNA (CYTOSINE(38)-C(5))-METHYLTRANSFERASE"/>
    <property type="match status" value="1"/>
</dbReference>